<dbReference type="EMBL" id="MN739729">
    <property type="protein sequence ID" value="QHT23224.1"/>
    <property type="molecule type" value="Genomic_DNA"/>
</dbReference>
<dbReference type="AlphaFoldDB" id="A0A6C0E2F3"/>
<protein>
    <submittedName>
        <fullName evidence="1">Uncharacterized protein</fullName>
    </submittedName>
</protein>
<evidence type="ECO:0000313" key="1">
    <source>
        <dbReference type="EMBL" id="QHT23224.1"/>
    </source>
</evidence>
<proteinExistence type="predicted"/>
<accession>A0A6C0E2F3</accession>
<name>A0A6C0E2F3_9ZZZZ</name>
<organism evidence="1">
    <name type="scientific">viral metagenome</name>
    <dbReference type="NCBI Taxonomy" id="1070528"/>
    <lineage>
        <taxon>unclassified sequences</taxon>
        <taxon>metagenomes</taxon>
        <taxon>organismal metagenomes</taxon>
    </lineage>
</organism>
<sequence length="389" mass="46168">MEFDFLTNPIKLENLKIANDILHISGSSLNKLIFVYSKPKVGSTCLVSSIRIFASSVFNVIHIHDEDMLQVLSKITEVTVNEIILYNRYIGKDVYVIDVYRSPIERKMSTFFEKIDSYHFNNTCEQINKYDIKRVIHRFNKLFPHLANGDHFMDTYPIQIPDVFDYHNKYLLVEHHGIKYIKLRLKDSSEWGNILTNLFQHKIQIIKDYETIGKPIKDLYLKFKETYQIPSHYLKELVNNCKYLNYYYSLEEKEEYLKIWEDKMDNSSEIASFTVEEYKLYEIISLENCHLDTIQLSHYFDEGCLCQACQTKRTMVMHKLLEGNEINLNEKIVHEEAKNEFIKHKIHVFKKLQTIRKENIVNHGFTKFTKLNHGTYNKTGSTKLNMKIL</sequence>
<reference evidence="1" key="1">
    <citation type="journal article" date="2020" name="Nature">
        <title>Giant virus diversity and host interactions through global metagenomics.</title>
        <authorList>
            <person name="Schulz F."/>
            <person name="Roux S."/>
            <person name="Paez-Espino D."/>
            <person name="Jungbluth S."/>
            <person name="Walsh D.A."/>
            <person name="Denef V.J."/>
            <person name="McMahon K.D."/>
            <person name="Konstantinidis K.T."/>
            <person name="Eloe-Fadrosh E.A."/>
            <person name="Kyrpides N.C."/>
            <person name="Woyke T."/>
        </authorList>
    </citation>
    <scope>NUCLEOTIDE SEQUENCE</scope>
    <source>
        <strain evidence="1">GVMAG-M-3300023179-114</strain>
    </source>
</reference>